<name>A0A1Y2FC76_PROLT</name>
<dbReference type="Gene3D" id="3.80.10.10">
    <property type="entry name" value="Ribonuclease Inhibitor"/>
    <property type="match status" value="1"/>
</dbReference>
<dbReference type="EMBL" id="MCFI01000011">
    <property type="protein sequence ID" value="ORY81513.1"/>
    <property type="molecule type" value="Genomic_DNA"/>
</dbReference>
<dbReference type="Proteomes" id="UP000193685">
    <property type="component" value="Unassembled WGS sequence"/>
</dbReference>
<keyword evidence="3" id="KW-1185">Reference proteome</keyword>
<feature type="compositionally biased region" description="Polar residues" evidence="1">
    <location>
        <begin position="91"/>
        <end position="105"/>
    </location>
</feature>
<sequence length="346" mass="38487">MGKKRHQSFKPFQSSPSLQAPKPAVSVNERLEQLRLEARGSRPIAASVLAHSRSGPALPAHPDIASFLGLQYQEPQARAKPKSRGHLAPKSWTTPGHLRSSSRPQSTTRIYAGLNRLSDLCLYCIKGHINHMTGLGLHYLPPHLKARLLTNLDGRRISGHALQDLVPNEEDEIEHLNLTWLSDVPIGVLSNISERDIARVLRRLTSLRRLTIDAPQLEHFYMYLPRVVEHLSLGVGQSDTGLPSWSAIGTHFLSLKSLTVVDPGSDLLERLASIDWKGSLRTIRTLYIGWSNTLEVEQDGGEAPRYRQKQPAGDFGILLQSWASKIRAQRSPGHHLEVVYGSVSLQ</sequence>
<organism evidence="2 3">
    <name type="scientific">Protomyces lactucae-debilis</name>
    <dbReference type="NCBI Taxonomy" id="2754530"/>
    <lineage>
        <taxon>Eukaryota</taxon>
        <taxon>Fungi</taxon>
        <taxon>Dikarya</taxon>
        <taxon>Ascomycota</taxon>
        <taxon>Taphrinomycotina</taxon>
        <taxon>Taphrinomycetes</taxon>
        <taxon>Taphrinales</taxon>
        <taxon>Protomycetaceae</taxon>
        <taxon>Protomyces</taxon>
    </lineage>
</organism>
<comment type="caution">
    <text evidence="2">The sequence shown here is derived from an EMBL/GenBank/DDBJ whole genome shotgun (WGS) entry which is preliminary data.</text>
</comment>
<proteinExistence type="predicted"/>
<evidence type="ECO:0000313" key="3">
    <source>
        <dbReference type="Proteomes" id="UP000193685"/>
    </source>
</evidence>
<dbReference type="RefSeq" id="XP_040724889.1">
    <property type="nucleotide sequence ID" value="XM_040870559.1"/>
</dbReference>
<gene>
    <name evidence="2" type="ORF">BCR37DRAFT_387762</name>
</gene>
<evidence type="ECO:0000256" key="1">
    <source>
        <dbReference type="SAM" id="MobiDB-lite"/>
    </source>
</evidence>
<protein>
    <submittedName>
        <fullName evidence="2">Uncharacterized protein</fullName>
    </submittedName>
</protein>
<feature type="region of interest" description="Disordered" evidence="1">
    <location>
        <begin position="1"/>
        <end position="25"/>
    </location>
</feature>
<accession>A0A1Y2FC76</accession>
<reference evidence="2 3" key="1">
    <citation type="submission" date="2016-07" db="EMBL/GenBank/DDBJ databases">
        <title>Pervasive Adenine N6-methylation of Active Genes in Fungi.</title>
        <authorList>
            <consortium name="DOE Joint Genome Institute"/>
            <person name="Mondo S.J."/>
            <person name="Dannebaum R.O."/>
            <person name="Kuo R.C."/>
            <person name="Labutti K."/>
            <person name="Haridas S."/>
            <person name="Kuo A."/>
            <person name="Salamov A."/>
            <person name="Ahrendt S.R."/>
            <person name="Lipzen A."/>
            <person name="Sullivan W."/>
            <person name="Andreopoulos W.B."/>
            <person name="Clum A."/>
            <person name="Lindquist E."/>
            <person name="Daum C."/>
            <person name="Ramamoorthy G.K."/>
            <person name="Gryganskyi A."/>
            <person name="Culley D."/>
            <person name="Magnuson J.K."/>
            <person name="James T.Y."/>
            <person name="O'Malley M.A."/>
            <person name="Stajich J.E."/>
            <person name="Spatafora J.W."/>
            <person name="Visel A."/>
            <person name="Grigoriev I.V."/>
        </authorList>
    </citation>
    <scope>NUCLEOTIDE SEQUENCE [LARGE SCALE GENOMIC DNA]</scope>
    <source>
        <strain evidence="2 3">12-1054</strain>
    </source>
</reference>
<dbReference type="InterPro" id="IPR032675">
    <property type="entry name" value="LRR_dom_sf"/>
</dbReference>
<dbReference type="AlphaFoldDB" id="A0A1Y2FC76"/>
<feature type="region of interest" description="Disordered" evidence="1">
    <location>
        <begin position="76"/>
        <end position="105"/>
    </location>
</feature>
<dbReference type="GeneID" id="63787158"/>
<evidence type="ECO:0000313" key="2">
    <source>
        <dbReference type="EMBL" id="ORY81513.1"/>
    </source>
</evidence>